<evidence type="ECO:0000256" key="6">
    <source>
        <dbReference type="ARBA" id="ARBA00022691"/>
    </source>
</evidence>
<feature type="binding site" evidence="13 14">
    <location>
        <position position="117"/>
    </location>
    <ligand>
        <name>[2Fe-2S] cluster</name>
        <dbReference type="ChEBI" id="CHEBI:190135"/>
    </ligand>
</feature>
<dbReference type="InterPro" id="IPR024177">
    <property type="entry name" value="Biotin_synthase"/>
</dbReference>
<feature type="domain" description="Radical SAM core" evidence="15">
    <location>
        <begin position="58"/>
        <end position="277"/>
    </location>
</feature>
<dbReference type="Proteomes" id="UP000009232">
    <property type="component" value="Chromosome"/>
</dbReference>
<evidence type="ECO:0000256" key="13">
    <source>
        <dbReference type="HAMAP-Rule" id="MF_01694"/>
    </source>
</evidence>
<protein>
    <recommendedName>
        <fullName evidence="3 13">Biotin synthase</fullName>
        <ecNumber evidence="3 13">2.8.1.6</ecNumber>
    </recommendedName>
</protein>
<evidence type="ECO:0000313" key="17">
    <source>
        <dbReference type="Proteomes" id="UP000009232"/>
    </source>
</evidence>
<dbReference type="GO" id="GO:0005506">
    <property type="term" value="F:iron ion binding"/>
    <property type="evidence" value="ECO:0007669"/>
    <property type="project" value="UniProtKB-UniRule"/>
</dbReference>
<evidence type="ECO:0000256" key="14">
    <source>
        <dbReference type="PIRSR" id="PIRSR001619-1"/>
    </source>
</evidence>
<keyword evidence="7 13" id="KW-0001">2Fe-2S</keyword>
<keyword evidence="4 13" id="KW-0004">4Fe-4S</keyword>
<dbReference type="HOGENOM" id="CLU_033172_1_2_6"/>
<dbReference type="InterPro" id="IPR010722">
    <property type="entry name" value="BATS_dom"/>
</dbReference>
<dbReference type="SMART" id="SM00876">
    <property type="entry name" value="BATS"/>
    <property type="match status" value="1"/>
</dbReference>
<comment type="pathway">
    <text evidence="1 13">Cofactor biosynthesis; biotin biosynthesis; biotin from 7,8-diaminononanoate: step 2/2.</text>
</comment>
<evidence type="ECO:0000256" key="12">
    <source>
        <dbReference type="ARBA" id="ARBA00051157"/>
    </source>
</evidence>
<keyword evidence="17" id="KW-1185">Reference proteome</keyword>
<evidence type="ECO:0000256" key="7">
    <source>
        <dbReference type="ARBA" id="ARBA00022714"/>
    </source>
</evidence>
<keyword evidence="6 13" id="KW-0949">S-adenosyl-L-methionine</keyword>
<dbReference type="InterPro" id="IPR013785">
    <property type="entry name" value="Aldolase_TIM"/>
</dbReference>
<dbReference type="Pfam" id="PF06968">
    <property type="entry name" value="BATS"/>
    <property type="match status" value="1"/>
</dbReference>
<sequence>MCLGYNKPLFLGLGVAMQQVDSLRHDWSVAEIRAIMAQPFHDLMFQAHGIHRKYFNPSEVQVSTLVNIKSGGCAEDCAYCSQSARYDTGLEKQKMLAVQEVLDKAMQAKAQGATRLCMGAAWRNPNKKDFPVVLEMVKVVRDLGMETCMTLGMLDDEQVQQLKEAGLDYYNHNLDTSEAYYPQVITTRSFQDRLDTIDKVRDAGINVCSGGIIGMGEAQQDRAELLKTFANMSHHPDSVPINLLVPIDGTPLAEMRDKTDPFDFIRVIATARILMPKSYVRLSAGRMSLNEQAQAWCFFAGANSIFYGDKLLTTDNPEADHDHQLFKKLGINVHLTAKAEMAVSTAAVSA</sequence>
<evidence type="ECO:0000256" key="11">
    <source>
        <dbReference type="ARBA" id="ARBA00023014"/>
    </source>
</evidence>
<evidence type="ECO:0000256" key="10">
    <source>
        <dbReference type="ARBA" id="ARBA00023004"/>
    </source>
</evidence>
<comment type="subunit">
    <text evidence="13">Homodimer.</text>
</comment>
<evidence type="ECO:0000256" key="1">
    <source>
        <dbReference type="ARBA" id="ARBA00004942"/>
    </source>
</evidence>
<keyword evidence="8 13" id="KW-0479">Metal-binding</keyword>
<dbReference type="PANTHER" id="PTHR22976:SF2">
    <property type="entry name" value="BIOTIN SYNTHASE, MITOCHONDRIAL"/>
    <property type="match status" value="1"/>
</dbReference>
<dbReference type="KEGG" id="tcy:Thicy_1572"/>
<dbReference type="HAMAP" id="MF_01694">
    <property type="entry name" value="BioB"/>
    <property type="match status" value="1"/>
</dbReference>
<evidence type="ECO:0000256" key="5">
    <source>
        <dbReference type="ARBA" id="ARBA00022679"/>
    </source>
</evidence>
<dbReference type="FunFam" id="3.20.20.70:FF:000011">
    <property type="entry name" value="Biotin synthase"/>
    <property type="match status" value="1"/>
</dbReference>
<dbReference type="GO" id="GO:0004076">
    <property type="term" value="F:biotin synthase activity"/>
    <property type="evidence" value="ECO:0007669"/>
    <property type="project" value="UniProtKB-UniRule"/>
</dbReference>
<keyword evidence="5 13" id="KW-0808">Transferase</keyword>
<dbReference type="SFLD" id="SFLDG01060">
    <property type="entry name" value="BATS_domain_containing"/>
    <property type="match status" value="1"/>
</dbReference>
<feature type="binding site" evidence="13 14">
    <location>
        <position position="73"/>
    </location>
    <ligand>
        <name>[4Fe-4S] cluster</name>
        <dbReference type="ChEBI" id="CHEBI:49883"/>
        <note>4Fe-4S-S-AdoMet</note>
    </ligand>
</feature>
<keyword evidence="10 13" id="KW-0408">Iron</keyword>
<comment type="catalytic activity">
    <reaction evidence="12 13">
        <text>(4R,5S)-dethiobiotin + (sulfur carrier)-SH + 2 reduced [2Fe-2S]-[ferredoxin] + 2 S-adenosyl-L-methionine = (sulfur carrier)-H + biotin + 2 5'-deoxyadenosine + 2 L-methionine + 2 oxidized [2Fe-2S]-[ferredoxin]</text>
        <dbReference type="Rhea" id="RHEA:22060"/>
        <dbReference type="Rhea" id="RHEA-COMP:10000"/>
        <dbReference type="Rhea" id="RHEA-COMP:10001"/>
        <dbReference type="Rhea" id="RHEA-COMP:14737"/>
        <dbReference type="Rhea" id="RHEA-COMP:14739"/>
        <dbReference type="ChEBI" id="CHEBI:17319"/>
        <dbReference type="ChEBI" id="CHEBI:29917"/>
        <dbReference type="ChEBI" id="CHEBI:33737"/>
        <dbReference type="ChEBI" id="CHEBI:33738"/>
        <dbReference type="ChEBI" id="CHEBI:57586"/>
        <dbReference type="ChEBI" id="CHEBI:57844"/>
        <dbReference type="ChEBI" id="CHEBI:59789"/>
        <dbReference type="ChEBI" id="CHEBI:64428"/>
        <dbReference type="ChEBI" id="CHEBI:149473"/>
        <dbReference type="EC" id="2.8.1.6"/>
    </reaction>
</comment>
<feature type="binding site" evidence="13 14">
    <location>
        <position position="148"/>
    </location>
    <ligand>
        <name>[2Fe-2S] cluster</name>
        <dbReference type="ChEBI" id="CHEBI:190135"/>
    </ligand>
</feature>
<dbReference type="AlphaFoldDB" id="F6DAZ7"/>
<dbReference type="STRING" id="717773.Thicy_1572"/>
<dbReference type="GO" id="GO:0009102">
    <property type="term" value="P:biotin biosynthetic process"/>
    <property type="evidence" value="ECO:0007669"/>
    <property type="project" value="UniProtKB-UniRule"/>
</dbReference>
<proteinExistence type="inferred from homology"/>
<comment type="cofactor">
    <cofactor evidence="13 14">
        <name>[4Fe-4S] cluster</name>
        <dbReference type="ChEBI" id="CHEBI:49883"/>
    </cofactor>
    <text evidence="13 14">Binds 1 [4Fe-4S] cluster. The cluster is coordinated with 3 cysteines and an exchangeable S-adenosyl-L-methionine.</text>
</comment>
<dbReference type="CDD" id="cd01335">
    <property type="entry name" value="Radical_SAM"/>
    <property type="match status" value="1"/>
</dbReference>
<keyword evidence="11 13" id="KW-0411">Iron-sulfur</keyword>
<feature type="binding site" evidence="13 14">
    <location>
        <position position="80"/>
    </location>
    <ligand>
        <name>[4Fe-4S] cluster</name>
        <dbReference type="ChEBI" id="CHEBI:49883"/>
        <note>4Fe-4S-S-AdoMet</note>
    </ligand>
</feature>
<keyword evidence="9 13" id="KW-0093">Biotin biosynthesis</keyword>
<comment type="cofactor">
    <cofactor evidence="13">
        <name>[2Fe-2S] cluster</name>
        <dbReference type="ChEBI" id="CHEBI:190135"/>
    </cofactor>
    <text evidence="13">Binds 1 [2Fe-2S] cluster. The cluster is coordinated with 3 cysteines and 1 arginine.</text>
</comment>
<evidence type="ECO:0000256" key="3">
    <source>
        <dbReference type="ARBA" id="ARBA00012236"/>
    </source>
</evidence>
<dbReference type="InterPro" id="IPR006638">
    <property type="entry name" value="Elp3/MiaA/NifB-like_rSAM"/>
</dbReference>
<dbReference type="Pfam" id="PF04055">
    <property type="entry name" value="Radical_SAM"/>
    <property type="match status" value="1"/>
</dbReference>
<organism evidence="16 17">
    <name type="scientific">Thiomicrospira cyclica (strain DSM 14477 / JCM 11371 / ALM1)</name>
    <name type="common">Thioalkalimicrobium cyclicum</name>
    <dbReference type="NCBI Taxonomy" id="717773"/>
    <lineage>
        <taxon>Bacteria</taxon>
        <taxon>Pseudomonadati</taxon>
        <taxon>Pseudomonadota</taxon>
        <taxon>Gammaproteobacteria</taxon>
        <taxon>Thiotrichales</taxon>
        <taxon>Piscirickettsiaceae</taxon>
        <taxon>Thiomicrospira</taxon>
    </lineage>
</organism>
<dbReference type="PROSITE" id="PS51918">
    <property type="entry name" value="RADICAL_SAM"/>
    <property type="match status" value="1"/>
</dbReference>
<name>F6DAZ7_THICA</name>
<dbReference type="SFLD" id="SFLDG01278">
    <property type="entry name" value="biotin_synthase_like"/>
    <property type="match status" value="1"/>
</dbReference>
<dbReference type="SUPFAM" id="SSF102114">
    <property type="entry name" value="Radical SAM enzymes"/>
    <property type="match status" value="1"/>
</dbReference>
<dbReference type="EC" id="2.8.1.6" evidence="3 13"/>
<dbReference type="InterPro" id="IPR058240">
    <property type="entry name" value="rSAM_sf"/>
</dbReference>
<evidence type="ECO:0000259" key="15">
    <source>
        <dbReference type="PROSITE" id="PS51918"/>
    </source>
</evidence>
<dbReference type="eggNOG" id="COG0502">
    <property type="taxonomic scope" value="Bacteria"/>
</dbReference>
<gene>
    <name evidence="13" type="primary">bioB</name>
    <name evidence="16" type="ordered locus">Thicy_1572</name>
</gene>
<feature type="binding site" evidence="13 14">
    <location>
        <position position="281"/>
    </location>
    <ligand>
        <name>[2Fe-2S] cluster</name>
        <dbReference type="ChEBI" id="CHEBI:190135"/>
    </ligand>
</feature>
<dbReference type="UniPathway" id="UPA00078">
    <property type="reaction ID" value="UER00162"/>
</dbReference>
<comment type="cofactor">
    <cofactor evidence="14">
        <name>[2Fe-2S] cluster</name>
        <dbReference type="ChEBI" id="CHEBI:190135"/>
    </cofactor>
    <text evidence="14">Binds 1 [2Fe-2S] cluster. The cluster is coordinated with 3 cysteines and 1 arginine.</text>
</comment>
<comment type="function">
    <text evidence="13">Catalyzes the conversion of dethiobiotin (DTB) to biotin by the insertion of a sulfur atom into dethiobiotin via a radical-based mechanism.</text>
</comment>
<evidence type="ECO:0000256" key="8">
    <source>
        <dbReference type="ARBA" id="ARBA00022723"/>
    </source>
</evidence>
<dbReference type="SFLD" id="SFLDF00272">
    <property type="entry name" value="biotin_synthase"/>
    <property type="match status" value="1"/>
</dbReference>
<dbReference type="NCBIfam" id="TIGR00433">
    <property type="entry name" value="bioB"/>
    <property type="match status" value="1"/>
</dbReference>
<evidence type="ECO:0000256" key="4">
    <source>
        <dbReference type="ARBA" id="ARBA00022485"/>
    </source>
</evidence>
<accession>F6DAZ7</accession>
<dbReference type="GO" id="GO:0051539">
    <property type="term" value="F:4 iron, 4 sulfur cluster binding"/>
    <property type="evidence" value="ECO:0007669"/>
    <property type="project" value="UniProtKB-KW"/>
</dbReference>
<dbReference type="InterPro" id="IPR007197">
    <property type="entry name" value="rSAM"/>
</dbReference>
<dbReference type="SFLD" id="SFLDS00029">
    <property type="entry name" value="Radical_SAM"/>
    <property type="match status" value="1"/>
</dbReference>
<dbReference type="GO" id="GO:0051537">
    <property type="term" value="F:2 iron, 2 sulfur cluster binding"/>
    <property type="evidence" value="ECO:0007669"/>
    <property type="project" value="UniProtKB-KW"/>
</dbReference>
<comment type="similarity">
    <text evidence="2 13">Belongs to the radical SAM superfamily. Biotin synthase family.</text>
</comment>
<dbReference type="Gene3D" id="3.20.20.70">
    <property type="entry name" value="Aldolase class I"/>
    <property type="match status" value="1"/>
</dbReference>
<dbReference type="SMART" id="SM00729">
    <property type="entry name" value="Elp3"/>
    <property type="match status" value="1"/>
</dbReference>
<feature type="binding site" evidence="13 14">
    <location>
        <position position="208"/>
    </location>
    <ligand>
        <name>[2Fe-2S] cluster</name>
        <dbReference type="ChEBI" id="CHEBI:190135"/>
    </ligand>
</feature>
<dbReference type="PANTHER" id="PTHR22976">
    <property type="entry name" value="BIOTIN SYNTHASE"/>
    <property type="match status" value="1"/>
</dbReference>
<dbReference type="PIRSF" id="PIRSF001619">
    <property type="entry name" value="Biotin_synth"/>
    <property type="match status" value="1"/>
</dbReference>
<reference evidence="16 17" key="1">
    <citation type="submission" date="2011-05" db="EMBL/GenBank/DDBJ databases">
        <title>Complete sequence of Thioalkalimicrobium cyclicum ALM1.</title>
        <authorList>
            <consortium name="US DOE Joint Genome Institute"/>
            <person name="Lucas S."/>
            <person name="Han J."/>
            <person name="Lapidus A."/>
            <person name="Cheng J.-F."/>
            <person name="Goodwin L."/>
            <person name="Pitluck S."/>
            <person name="Peters L."/>
            <person name="Mikhailova N."/>
            <person name="Davenport K."/>
            <person name="Han C."/>
            <person name="Tapia R."/>
            <person name="Land M."/>
            <person name="Hauser L."/>
            <person name="Kyrpides N."/>
            <person name="Ivanova N."/>
            <person name="Pagani I."/>
            <person name="Kappler U."/>
            <person name="Woyke T."/>
        </authorList>
    </citation>
    <scope>NUCLEOTIDE SEQUENCE [LARGE SCALE GENOMIC DNA]</scope>
    <source>
        <strain evidence="17">DSM 14477 / JCM 11371 / ALM1</strain>
    </source>
</reference>
<evidence type="ECO:0000256" key="2">
    <source>
        <dbReference type="ARBA" id="ARBA00010765"/>
    </source>
</evidence>
<dbReference type="EMBL" id="CP002776">
    <property type="protein sequence ID" value="AEG32330.1"/>
    <property type="molecule type" value="Genomic_DNA"/>
</dbReference>
<dbReference type="InterPro" id="IPR002684">
    <property type="entry name" value="Biotin_synth/BioAB"/>
</dbReference>
<feature type="binding site" evidence="13 14">
    <location>
        <position position="77"/>
    </location>
    <ligand>
        <name>[4Fe-4S] cluster</name>
        <dbReference type="ChEBI" id="CHEBI:49883"/>
        <note>4Fe-4S-S-AdoMet</note>
    </ligand>
</feature>
<evidence type="ECO:0000256" key="9">
    <source>
        <dbReference type="ARBA" id="ARBA00022756"/>
    </source>
</evidence>
<evidence type="ECO:0000313" key="16">
    <source>
        <dbReference type="EMBL" id="AEG32330.1"/>
    </source>
</evidence>